<dbReference type="EMBL" id="JH159163">
    <property type="protein sequence ID" value="EGZ07173.1"/>
    <property type="molecule type" value="Genomic_DNA"/>
</dbReference>
<dbReference type="AlphaFoldDB" id="G5ACU9"/>
<keyword evidence="2 4" id="KW-0863">Zinc-finger</keyword>
<gene>
    <name evidence="7" type="ORF">PHYSODRAFT_307127</name>
</gene>
<evidence type="ECO:0000256" key="1">
    <source>
        <dbReference type="ARBA" id="ARBA00022723"/>
    </source>
</evidence>
<feature type="region of interest" description="Disordered" evidence="5">
    <location>
        <begin position="1"/>
        <end position="30"/>
    </location>
</feature>
<feature type="compositionally biased region" description="Basic and acidic residues" evidence="5">
    <location>
        <begin position="20"/>
        <end position="30"/>
    </location>
</feature>
<keyword evidence="1" id="KW-0479">Metal-binding</keyword>
<reference evidence="7 8" key="1">
    <citation type="journal article" date="2006" name="Science">
        <title>Phytophthora genome sequences uncover evolutionary origins and mechanisms of pathogenesis.</title>
        <authorList>
            <person name="Tyler B.M."/>
            <person name="Tripathy S."/>
            <person name="Zhang X."/>
            <person name="Dehal P."/>
            <person name="Jiang R.H."/>
            <person name="Aerts A."/>
            <person name="Arredondo F.D."/>
            <person name="Baxter L."/>
            <person name="Bensasson D."/>
            <person name="Beynon J.L."/>
            <person name="Chapman J."/>
            <person name="Damasceno C.M."/>
            <person name="Dorrance A.E."/>
            <person name="Dou D."/>
            <person name="Dickerman A.W."/>
            <person name="Dubchak I.L."/>
            <person name="Garbelotto M."/>
            <person name="Gijzen M."/>
            <person name="Gordon S.G."/>
            <person name="Govers F."/>
            <person name="Grunwald N.J."/>
            <person name="Huang W."/>
            <person name="Ivors K.L."/>
            <person name="Jones R.W."/>
            <person name="Kamoun S."/>
            <person name="Krampis K."/>
            <person name="Lamour K.H."/>
            <person name="Lee M.K."/>
            <person name="McDonald W.H."/>
            <person name="Medina M."/>
            <person name="Meijer H.J."/>
            <person name="Nordberg E.K."/>
            <person name="Maclean D.J."/>
            <person name="Ospina-Giraldo M.D."/>
            <person name="Morris P.F."/>
            <person name="Phuntumart V."/>
            <person name="Putnam N.H."/>
            <person name="Rash S."/>
            <person name="Rose J.K."/>
            <person name="Sakihama Y."/>
            <person name="Salamov A.A."/>
            <person name="Savidor A."/>
            <person name="Scheuring C.F."/>
            <person name="Smith B.M."/>
            <person name="Sobral B.W."/>
            <person name="Terry A."/>
            <person name="Torto-Alalibo T.A."/>
            <person name="Win J."/>
            <person name="Xu Z."/>
            <person name="Zhang H."/>
            <person name="Grigoriev I.V."/>
            <person name="Rokhsar D.S."/>
            <person name="Boore J.L."/>
        </authorList>
    </citation>
    <scope>NUCLEOTIDE SEQUENCE [LARGE SCALE GENOMIC DNA]</scope>
    <source>
        <strain evidence="7 8">P6497</strain>
    </source>
</reference>
<keyword evidence="8" id="KW-1185">Reference proteome</keyword>
<evidence type="ECO:0000313" key="7">
    <source>
        <dbReference type="EMBL" id="EGZ07173.1"/>
    </source>
</evidence>
<sequence length="312" mass="35266">MDPRRPSASFVWDLGGAPHEASHQLEDERPTVGLAPPYYIQSEGRHREAVVGRTFSTSFMRSPPIRARLTYQDEEDRYSGMEATIGFDSNLDDQASVQDQNRASKNLNQVHGDSRSPLVFSVVVPRRSPRKQQASTQSCEQRKRRIGDSRAAATFKMPYTLRRIPTSELLHVLTVPPVVAAQRATSSSGKSPSTAQRRDRGKTTSSVRRGQESTLSAPSAPATSAEIVLFEMHKKRKPEHWRFIQLACKNEYIGMNIKDLRSEHARCAYCNKCGEEIVFEKSNTAYVTRHMKKKHPKELKKAAEEEKARKQT</sequence>
<evidence type="ECO:0000256" key="5">
    <source>
        <dbReference type="SAM" id="MobiDB-lite"/>
    </source>
</evidence>
<name>G5ACU9_PHYSP</name>
<feature type="domain" description="BED-type" evidence="6">
    <location>
        <begin position="235"/>
        <end position="302"/>
    </location>
</feature>
<feature type="compositionally biased region" description="Basic and acidic residues" evidence="5">
    <location>
        <begin position="299"/>
        <end position="312"/>
    </location>
</feature>
<evidence type="ECO:0000256" key="3">
    <source>
        <dbReference type="ARBA" id="ARBA00022833"/>
    </source>
</evidence>
<dbReference type="RefSeq" id="XP_009537937.1">
    <property type="nucleotide sequence ID" value="XM_009539642.1"/>
</dbReference>
<feature type="compositionally biased region" description="Polar residues" evidence="5">
    <location>
        <begin position="183"/>
        <end position="195"/>
    </location>
</feature>
<feature type="compositionally biased region" description="Basic residues" evidence="5">
    <location>
        <begin position="289"/>
        <end position="298"/>
    </location>
</feature>
<feature type="region of interest" description="Disordered" evidence="5">
    <location>
        <begin position="181"/>
        <end position="220"/>
    </location>
</feature>
<dbReference type="KEGG" id="psoj:PHYSODRAFT_307127"/>
<proteinExistence type="predicted"/>
<evidence type="ECO:0000313" key="8">
    <source>
        <dbReference type="Proteomes" id="UP000002640"/>
    </source>
</evidence>
<keyword evidence="3" id="KW-0862">Zinc</keyword>
<dbReference type="PROSITE" id="PS50808">
    <property type="entry name" value="ZF_BED"/>
    <property type="match status" value="1"/>
</dbReference>
<dbReference type="GO" id="GO:0008270">
    <property type="term" value="F:zinc ion binding"/>
    <property type="evidence" value="ECO:0007669"/>
    <property type="project" value="UniProtKB-KW"/>
</dbReference>
<feature type="region of interest" description="Disordered" evidence="5">
    <location>
        <begin position="124"/>
        <end position="151"/>
    </location>
</feature>
<dbReference type="InterPro" id="IPR003656">
    <property type="entry name" value="Znf_BED"/>
</dbReference>
<evidence type="ECO:0000256" key="2">
    <source>
        <dbReference type="ARBA" id="ARBA00022771"/>
    </source>
</evidence>
<protein>
    <recommendedName>
        <fullName evidence="6">BED-type domain-containing protein</fullName>
    </recommendedName>
</protein>
<dbReference type="InParanoid" id="G5ACU9"/>
<evidence type="ECO:0000259" key="6">
    <source>
        <dbReference type="PROSITE" id="PS50808"/>
    </source>
</evidence>
<feature type="region of interest" description="Disordered" evidence="5">
    <location>
        <begin position="289"/>
        <end position="312"/>
    </location>
</feature>
<evidence type="ECO:0000256" key="4">
    <source>
        <dbReference type="PROSITE-ProRule" id="PRU00027"/>
    </source>
</evidence>
<organism evidence="7 8">
    <name type="scientific">Phytophthora sojae (strain P6497)</name>
    <name type="common">Soybean stem and root rot agent</name>
    <name type="synonym">Phytophthora megasperma f. sp. glycines</name>
    <dbReference type="NCBI Taxonomy" id="1094619"/>
    <lineage>
        <taxon>Eukaryota</taxon>
        <taxon>Sar</taxon>
        <taxon>Stramenopiles</taxon>
        <taxon>Oomycota</taxon>
        <taxon>Peronosporomycetes</taxon>
        <taxon>Peronosporales</taxon>
        <taxon>Peronosporaceae</taxon>
        <taxon>Phytophthora</taxon>
    </lineage>
</organism>
<accession>G5ACU9</accession>
<dbReference type="GeneID" id="20642836"/>
<dbReference type="Proteomes" id="UP000002640">
    <property type="component" value="Unassembled WGS sequence"/>
</dbReference>
<dbReference type="GO" id="GO:0003677">
    <property type="term" value="F:DNA binding"/>
    <property type="evidence" value="ECO:0007669"/>
    <property type="project" value="InterPro"/>
</dbReference>